<dbReference type="AlphaFoldDB" id="A0A099KTJ9"/>
<dbReference type="Pfam" id="PF06519">
    <property type="entry name" value="TolA"/>
    <property type="match status" value="1"/>
</dbReference>
<feature type="region of interest" description="Disordered" evidence="1">
    <location>
        <begin position="80"/>
        <end position="170"/>
    </location>
</feature>
<dbReference type="GO" id="GO:0016020">
    <property type="term" value="C:membrane"/>
    <property type="evidence" value="ECO:0007669"/>
    <property type="project" value="InterPro"/>
</dbReference>
<protein>
    <submittedName>
        <fullName evidence="2">Protein TolA</fullName>
    </submittedName>
</protein>
<dbReference type="NCBIfam" id="TIGR02794">
    <property type="entry name" value="tolA_full"/>
    <property type="match status" value="1"/>
</dbReference>
<proteinExistence type="predicted"/>
<dbReference type="PATRIC" id="fig|28229.4.peg.1040"/>
<organism evidence="2 3">
    <name type="scientific">Colwellia psychrerythraea</name>
    <name type="common">Vibrio psychroerythus</name>
    <dbReference type="NCBI Taxonomy" id="28229"/>
    <lineage>
        <taxon>Bacteria</taxon>
        <taxon>Pseudomonadati</taxon>
        <taxon>Pseudomonadota</taxon>
        <taxon>Gammaproteobacteria</taxon>
        <taxon>Alteromonadales</taxon>
        <taxon>Colwelliaceae</taxon>
        <taxon>Colwellia</taxon>
    </lineage>
</organism>
<feature type="compositionally biased region" description="Basic and acidic residues" evidence="1">
    <location>
        <begin position="118"/>
        <end position="130"/>
    </location>
</feature>
<dbReference type="Proteomes" id="UP000029843">
    <property type="component" value="Unassembled WGS sequence"/>
</dbReference>
<evidence type="ECO:0000256" key="1">
    <source>
        <dbReference type="SAM" id="MobiDB-lite"/>
    </source>
</evidence>
<comment type="caution">
    <text evidence="2">The sequence shown here is derived from an EMBL/GenBank/DDBJ whole genome shotgun (WGS) entry which is preliminary data.</text>
</comment>
<evidence type="ECO:0000313" key="3">
    <source>
        <dbReference type="Proteomes" id="UP000029843"/>
    </source>
</evidence>
<sequence>MAQQSTSRFNMNSPYFKSVCLSLALHVILLVGLLSGDFSSEPKPLPTPSSQSVEPIKAVVVDQAKFEQAVNKIKKQKINERDAEKKRLKAVEKRASDAKKRREQEQARIKKLEKQRKQKEQEKIKADKAAKSAKAKAAKAEKVRKQKEQEKQVAEKAAAAARSKRLKEEADAKKAEELRLKKIAERKRQEIAAKEKAIQDAMLAEQMANEMATRNKARHQQVMTEVQRYSALITQRINQYMITDRSTMADKSCRLTITLAPSGFVIEVRIGRGDKVVCDAANIAIGKAGMLPVSKDPEVFKEMREIAVTVEPKF</sequence>
<evidence type="ECO:0000313" key="2">
    <source>
        <dbReference type="EMBL" id="KGJ94084.1"/>
    </source>
</evidence>
<dbReference type="Gene3D" id="3.30.1150.10">
    <property type="match status" value="1"/>
</dbReference>
<feature type="compositionally biased region" description="Basic and acidic residues" evidence="1">
    <location>
        <begin position="138"/>
        <end position="154"/>
    </location>
</feature>
<reference evidence="2 3" key="1">
    <citation type="submission" date="2014-08" db="EMBL/GenBank/DDBJ databases">
        <title>Genomic and Phenotypic Diversity of Colwellia psychrerythraea strains from Disparate Marine Basins.</title>
        <authorList>
            <person name="Techtmann S.M."/>
            <person name="Stelling S.C."/>
            <person name="Utturkar S.M."/>
            <person name="Alshibli N."/>
            <person name="Harris A."/>
            <person name="Brown S.D."/>
            <person name="Hazen T.C."/>
        </authorList>
    </citation>
    <scope>NUCLEOTIDE SEQUENCE [LARGE SCALE GENOMIC DNA]</scope>
    <source>
        <strain evidence="2 3">ND2E</strain>
    </source>
</reference>
<dbReference type="SUPFAM" id="SSF74653">
    <property type="entry name" value="TolA/TonB C-terminal domain"/>
    <property type="match status" value="1"/>
</dbReference>
<dbReference type="GO" id="GO:0019534">
    <property type="term" value="F:toxin transmembrane transporter activity"/>
    <property type="evidence" value="ECO:0007669"/>
    <property type="project" value="InterPro"/>
</dbReference>
<dbReference type="GO" id="GO:0043213">
    <property type="term" value="P:bacteriocin transport"/>
    <property type="evidence" value="ECO:0007669"/>
    <property type="project" value="InterPro"/>
</dbReference>
<feature type="compositionally biased region" description="Basic and acidic residues" evidence="1">
    <location>
        <begin position="80"/>
        <end position="112"/>
    </location>
</feature>
<name>A0A099KTJ9_COLPS</name>
<dbReference type="InterPro" id="IPR014161">
    <property type="entry name" value="Tol-Pal_TolA"/>
</dbReference>
<gene>
    <name evidence="2" type="ORF">ND2E_2017</name>
</gene>
<dbReference type="EMBL" id="JQED01000007">
    <property type="protein sequence ID" value="KGJ94084.1"/>
    <property type="molecule type" value="Genomic_DNA"/>
</dbReference>
<accession>A0A099KTJ9</accession>
<dbReference type="RefSeq" id="WP_223303545.1">
    <property type="nucleotide sequence ID" value="NZ_JQED01000007.1"/>
</dbReference>